<reference evidence="2" key="1">
    <citation type="submission" date="2020-12" db="EMBL/GenBank/DDBJ databases">
        <title>Hymenobacter sp.</title>
        <authorList>
            <person name="Kim M.K."/>
        </authorList>
    </citation>
    <scope>NUCLEOTIDE SEQUENCE [LARGE SCALE GENOMIC DNA]</scope>
    <source>
        <strain evidence="2">BT553</strain>
    </source>
</reference>
<dbReference type="EMBL" id="JAELXS010000005">
    <property type="protein sequence ID" value="MBJ6122117.1"/>
    <property type="molecule type" value="Genomic_DNA"/>
</dbReference>
<proteinExistence type="predicted"/>
<gene>
    <name evidence="1" type="ORF">JAO74_09965</name>
</gene>
<name>A0ABS0XQ24_9SPHN</name>
<evidence type="ECO:0000313" key="1">
    <source>
        <dbReference type="EMBL" id="MBJ6122117.1"/>
    </source>
</evidence>
<keyword evidence="2" id="KW-1185">Reference proteome</keyword>
<protein>
    <submittedName>
        <fullName evidence="1">Uncharacterized protein</fullName>
    </submittedName>
</protein>
<accession>A0ABS0XQ24</accession>
<evidence type="ECO:0000313" key="2">
    <source>
        <dbReference type="Proteomes" id="UP000640426"/>
    </source>
</evidence>
<comment type="caution">
    <text evidence="1">The sequence shown here is derived from an EMBL/GenBank/DDBJ whole genome shotgun (WGS) entry which is preliminary data.</text>
</comment>
<dbReference type="Proteomes" id="UP000640426">
    <property type="component" value="Unassembled WGS sequence"/>
</dbReference>
<dbReference type="RefSeq" id="WP_199037535.1">
    <property type="nucleotide sequence ID" value="NZ_JAELXS010000005.1"/>
</dbReference>
<organism evidence="1 2">
    <name type="scientific">Sphingomonas mollis</name>
    <dbReference type="NCBI Taxonomy" id="2795726"/>
    <lineage>
        <taxon>Bacteria</taxon>
        <taxon>Pseudomonadati</taxon>
        <taxon>Pseudomonadota</taxon>
        <taxon>Alphaproteobacteria</taxon>
        <taxon>Sphingomonadales</taxon>
        <taxon>Sphingomonadaceae</taxon>
        <taxon>Sphingomonas</taxon>
    </lineage>
</organism>
<sequence>MKKIILYLVMLVLGGGVGGGAAVATLRVLGPPAPRAPVEPVMAFVPAQKISAPMVLQDGRLAGYVSFDLDLEVPEDQVAAVTLKLPLLLHAINMRTYRTPLAAGPDGMLPNIDGLRRVVQAAAPEAMGKGVVRRVAITRAEPA</sequence>